<keyword evidence="2" id="KW-1185">Reference proteome</keyword>
<organism evidence="1 2">
    <name type="scientific">Pleurodeles waltl</name>
    <name type="common">Iberian ribbed newt</name>
    <dbReference type="NCBI Taxonomy" id="8319"/>
    <lineage>
        <taxon>Eukaryota</taxon>
        <taxon>Metazoa</taxon>
        <taxon>Chordata</taxon>
        <taxon>Craniata</taxon>
        <taxon>Vertebrata</taxon>
        <taxon>Euteleostomi</taxon>
        <taxon>Amphibia</taxon>
        <taxon>Batrachia</taxon>
        <taxon>Caudata</taxon>
        <taxon>Salamandroidea</taxon>
        <taxon>Salamandridae</taxon>
        <taxon>Pleurodelinae</taxon>
        <taxon>Pleurodeles</taxon>
    </lineage>
</organism>
<reference evidence="1" key="1">
    <citation type="journal article" date="2022" name="bioRxiv">
        <title>Sequencing and chromosome-scale assembly of the giantPleurodeles waltlgenome.</title>
        <authorList>
            <person name="Brown T."/>
            <person name="Elewa A."/>
            <person name="Iarovenko S."/>
            <person name="Subramanian E."/>
            <person name="Araus A.J."/>
            <person name="Petzold A."/>
            <person name="Susuki M."/>
            <person name="Suzuki K.-i.T."/>
            <person name="Hayashi T."/>
            <person name="Toyoda A."/>
            <person name="Oliveira C."/>
            <person name="Osipova E."/>
            <person name="Leigh N.D."/>
            <person name="Simon A."/>
            <person name="Yun M.H."/>
        </authorList>
    </citation>
    <scope>NUCLEOTIDE SEQUENCE</scope>
    <source>
        <strain evidence="1">20211129_DDA</strain>
        <tissue evidence="1">Liver</tissue>
    </source>
</reference>
<evidence type="ECO:0000313" key="2">
    <source>
        <dbReference type="Proteomes" id="UP001066276"/>
    </source>
</evidence>
<dbReference type="AlphaFoldDB" id="A0AAV7MR51"/>
<proteinExistence type="predicted"/>
<comment type="caution">
    <text evidence="1">The sequence shown here is derived from an EMBL/GenBank/DDBJ whole genome shotgun (WGS) entry which is preliminary data.</text>
</comment>
<accession>A0AAV7MR51</accession>
<evidence type="ECO:0000313" key="1">
    <source>
        <dbReference type="EMBL" id="KAJ1106178.1"/>
    </source>
</evidence>
<dbReference type="Proteomes" id="UP001066276">
    <property type="component" value="Chromosome 9"/>
</dbReference>
<dbReference type="EMBL" id="JANPWB010000013">
    <property type="protein sequence ID" value="KAJ1106178.1"/>
    <property type="molecule type" value="Genomic_DNA"/>
</dbReference>
<name>A0AAV7MR51_PLEWA</name>
<gene>
    <name evidence="1" type="ORF">NDU88_003581</name>
</gene>
<sequence>MECSLITSIRGPSFADLRTRWQRRLQTDFEEEDWIDIVNALDRGTREACLAFCQTVGTVLCDSVALRQPFPTTLILLHDMGDLPDLSRPQRHLLHTALAKIFILRHWRLPSPPTSEEWIVAVTRAAVHEPVIYNLQDQAAIQVWAPFLSVDS</sequence>
<protein>
    <submittedName>
        <fullName evidence="1">Uncharacterized protein</fullName>
    </submittedName>
</protein>